<accession>G9YN41</accession>
<dbReference type="SUPFAM" id="SSF46955">
    <property type="entry name" value="Putative DNA-binding domain"/>
    <property type="match status" value="1"/>
</dbReference>
<dbReference type="EMBL" id="AGCK01000060">
    <property type="protein sequence ID" value="EHM53668.1"/>
    <property type="molecule type" value="Genomic_DNA"/>
</dbReference>
<comment type="caution">
    <text evidence="2">The sequence shown here is derived from an EMBL/GenBank/DDBJ whole genome shotgun (WGS) entry which is preliminary data.</text>
</comment>
<dbReference type="PATRIC" id="fig|411475.3.peg.794"/>
<dbReference type="NCBIfam" id="TIGR01764">
    <property type="entry name" value="excise"/>
    <property type="match status" value="1"/>
</dbReference>
<dbReference type="InterPro" id="IPR009061">
    <property type="entry name" value="DNA-bd_dom_put_sf"/>
</dbReference>
<dbReference type="InterPro" id="IPR010093">
    <property type="entry name" value="SinI_DNA-bd"/>
</dbReference>
<name>G9YN41_FLAPL</name>
<dbReference type="GO" id="GO:0003677">
    <property type="term" value="F:DNA binding"/>
    <property type="evidence" value="ECO:0007669"/>
    <property type="project" value="InterPro"/>
</dbReference>
<evidence type="ECO:0000313" key="3">
    <source>
        <dbReference type="Proteomes" id="UP000004459"/>
    </source>
</evidence>
<dbReference type="RefSeq" id="WP_007489187.1">
    <property type="nucleotide sequence ID" value="NZ_JH417672.1"/>
</dbReference>
<organism evidence="2 3">
    <name type="scientific">Flavonifractor plautii ATCC 29863</name>
    <dbReference type="NCBI Taxonomy" id="411475"/>
    <lineage>
        <taxon>Bacteria</taxon>
        <taxon>Bacillati</taxon>
        <taxon>Bacillota</taxon>
        <taxon>Clostridia</taxon>
        <taxon>Eubacteriales</taxon>
        <taxon>Oscillospiraceae</taxon>
        <taxon>Flavonifractor</taxon>
    </lineage>
</organism>
<proteinExistence type="predicted"/>
<evidence type="ECO:0000259" key="1">
    <source>
        <dbReference type="Pfam" id="PF12728"/>
    </source>
</evidence>
<dbReference type="GeneID" id="63974450"/>
<dbReference type="Pfam" id="PF12728">
    <property type="entry name" value="HTH_17"/>
    <property type="match status" value="1"/>
</dbReference>
<evidence type="ECO:0000313" key="2">
    <source>
        <dbReference type="EMBL" id="EHM53668.1"/>
    </source>
</evidence>
<sequence>MEKLLLTRKEAADVLNISVDTLDELRDDKKIRCVRIGVRVYYSPDELRAFITKEGYVC</sequence>
<protein>
    <submittedName>
        <fullName evidence="2">DNA binding domain, excisionase family</fullName>
    </submittedName>
</protein>
<dbReference type="HOGENOM" id="CLU_2972819_0_0_9"/>
<feature type="domain" description="Helix-turn-helix" evidence="1">
    <location>
        <begin position="5"/>
        <end position="53"/>
    </location>
</feature>
<dbReference type="AlphaFoldDB" id="G9YN41"/>
<dbReference type="Proteomes" id="UP000004459">
    <property type="component" value="Unassembled WGS sequence"/>
</dbReference>
<reference evidence="2 3" key="1">
    <citation type="submission" date="2011-08" db="EMBL/GenBank/DDBJ databases">
        <authorList>
            <person name="Weinstock G."/>
            <person name="Sodergren E."/>
            <person name="Clifton S."/>
            <person name="Fulton L."/>
            <person name="Fulton B."/>
            <person name="Courtney L."/>
            <person name="Fronick C."/>
            <person name="Harrison M."/>
            <person name="Strong C."/>
            <person name="Farmer C."/>
            <person name="Delahaunty K."/>
            <person name="Markovic C."/>
            <person name="Hall O."/>
            <person name="Minx P."/>
            <person name="Tomlinson C."/>
            <person name="Mitreva M."/>
            <person name="Hou S."/>
            <person name="Chen J."/>
            <person name="Wollam A."/>
            <person name="Pepin K.H."/>
            <person name="Johnson M."/>
            <person name="Bhonagiri V."/>
            <person name="Zhang X."/>
            <person name="Suruliraj S."/>
            <person name="Warren W."/>
            <person name="Chinwalla A."/>
            <person name="Mardis E.R."/>
            <person name="Wilson R.K."/>
        </authorList>
    </citation>
    <scope>NUCLEOTIDE SEQUENCE [LARGE SCALE GENOMIC DNA]</scope>
    <source>
        <strain evidence="2 3">ATCC 29863</strain>
    </source>
</reference>
<gene>
    <name evidence="2" type="ORF">HMPREF0372_00913</name>
</gene>
<dbReference type="InterPro" id="IPR041657">
    <property type="entry name" value="HTH_17"/>
</dbReference>